<evidence type="ECO:0000313" key="2">
    <source>
        <dbReference type="Proteomes" id="UP000242715"/>
    </source>
</evidence>
<dbReference type="EMBL" id="DF973380">
    <property type="protein sequence ID" value="GAU28808.1"/>
    <property type="molecule type" value="Genomic_DNA"/>
</dbReference>
<organism evidence="1 2">
    <name type="scientific">Trifolium subterraneum</name>
    <name type="common">Subterranean clover</name>
    <dbReference type="NCBI Taxonomy" id="3900"/>
    <lineage>
        <taxon>Eukaryota</taxon>
        <taxon>Viridiplantae</taxon>
        <taxon>Streptophyta</taxon>
        <taxon>Embryophyta</taxon>
        <taxon>Tracheophyta</taxon>
        <taxon>Spermatophyta</taxon>
        <taxon>Magnoliopsida</taxon>
        <taxon>eudicotyledons</taxon>
        <taxon>Gunneridae</taxon>
        <taxon>Pentapetalae</taxon>
        <taxon>rosids</taxon>
        <taxon>fabids</taxon>
        <taxon>Fabales</taxon>
        <taxon>Fabaceae</taxon>
        <taxon>Papilionoideae</taxon>
        <taxon>50 kb inversion clade</taxon>
        <taxon>NPAAA clade</taxon>
        <taxon>Hologalegina</taxon>
        <taxon>IRL clade</taxon>
        <taxon>Trifolieae</taxon>
        <taxon>Trifolium</taxon>
    </lineage>
</organism>
<reference evidence="2" key="1">
    <citation type="journal article" date="2017" name="Front. Plant Sci.">
        <title>Climate Clever Clovers: New Paradigm to Reduce the Environmental Footprint of Ruminants by Breeding Low Methanogenic Forages Utilizing Haplotype Variation.</title>
        <authorList>
            <person name="Kaur P."/>
            <person name="Appels R."/>
            <person name="Bayer P.E."/>
            <person name="Keeble-Gagnere G."/>
            <person name="Wang J."/>
            <person name="Hirakawa H."/>
            <person name="Shirasawa K."/>
            <person name="Vercoe P."/>
            <person name="Stefanova K."/>
            <person name="Durmic Z."/>
            <person name="Nichols P."/>
            <person name="Revell C."/>
            <person name="Isobe S.N."/>
            <person name="Edwards D."/>
            <person name="Erskine W."/>
        </authorList>
    </citation>
    <scope>NUCLEOTIDE SEQUENCE [LARGE SCALE GENOMIC DNA]</scope>
    <source>
        <strain evidence="2">cv. Daliak</strain>
    </source>
</reference>
<dbReference type="Proteomes" id="UP000242715">
    <property type="component" value="Unassembled WGS sequence"/>
</dbReference>
<dbReference type="PROSITE" id="PS51257">
    <property type="entry name" value="PROKAR_LIPOPROTEIN"/>
    <property type="match status" value="1"/>
</dbReference>
<keyword evidence="2" id="KW-1185">Reference proteome</keyword>
<evidence type="ECO:0000313" key="1">
    <source>
        <dbReference type="EMBL" id="GAU28808.1"/>
    </source>
</evidence>
<accession>A0A2Z6MAW3</accession>
<sequence length="81" mass="8993">MFRSDFTPFSVTSWLFSCKTTDMGFKVGTHVGTALGAHLYEYPEKAMLTSEVQAAQHFHKCRALRTRLAGARGLFHGTVLA</sequence>
<gene>
    <name evidence="1" type="ORF">TSUD_357940</name>
</gene>
<dbReference type="AlphaFoldDB" id="A0A2Z6MAW3"/>
<protein>
    <submittedName>
        <fullName evidence="1">Uncharacterized protein</fullName>
    </submittedName>
</protein>
<proteinExistence type="predicted"/>
<name>A0A2Z6MAW3_TRISU</name>